<dbReference type="EMBL" id="FNZK01000016">
    <property type="protein sequence ID" value="SEJ75667.1"/>
    <property type="molecule type" value="Genomic_DNA"/>
</dbReference>
<evidence type="ECO:0000313" key="2">
    <source>
        <dbReference type="Proteomes" id="UP000199662"/>
    </source>
</evidence>
<sequence>MQNAAKIFNSGGNCCQSVLTVFAEKYGLDSKVALKIACGFGGGVRSGEICGVVSGAAMVIGLKYGNESLADTTAKALCGEKTKEFIRVFQEKHKSIVCRDLLGFDPSTEEGAARAKTDTVRPCDDLVASGIQLLEELGY</sequence>
<organism evidence="1 2">
    <name type="scientific">Propionispira arboris</name>
    <dbReference type="NCBI Taxonomy" id="84035"/>
    <lineage>
        <taxon>Bacteria</taxon>
        <taxon>Bacillati</taxon>
        <taxon>Bacillota</taxon>
        <taxon>Negativicutes</taxon>
        <taxon>Selenomonadales</taxon>
        <taxon>Selenomonadaceae</taxon>
        <taxon>Propionispira</taxon>
    </lineage>
</organism>
<accession>A0A1H7BH72</accession>
<dbReference type="STRING" id="84035.SAMN05660742_11634"/>
<name>A0A1H7BH72_9FIRM</name>
<evidence type="ECO:0000313" key="1">
    <source>
        <dbReference type="EMBL" id="SEJ75667.1"/>
    </source>
</evidence>
<gene>
    <name evidence="1" type="ORF">SAMN05660742_11634</name>
</gene>
<dbReference type="Pfam" id="PF09719">
    <property type="entry name" value="C_GCAxxG_C_C"/>
    <property type="match status" value="1"/>
</dbReference>
<dbReference type="InterPro" id="IPR036280">
    <property type="entry name" value="Multihaem_cyt_sf"/>
</dbReference>
<protein>
    <submittedName>
        <fullName evidence="1">C_GCAxxG_C_C family probable redox protein</fullName>
    </submittedName>
</protein>
<keyword evidence="2" id="KW-1185">Reference proteome</keyword>
<dbReference type="InterPro" id="IPR010181">
    <property type="entry name" value="CGCAxxGCC_motif"/>
</dbReference>
<dbReference type="Proteomes" id="UP000199662">
    <property type="component" value="Unassembled WGS sequence"/>
</dbReference>
<dbReference type="SUPFAM" id="SSF48695">
    <property type="entry name" value="Multiheme cytochromes"/>
    <property type="match status" value="1"/>
</dbReference>
<proteinExistence type="predicted"/>
<dbReference type="AlphaFoldDB" id="A0A1H7BH72"/>
<reference evidence="2" key="1">
    <citation type="submission" date="2016-10" db="EMBL/GenBank/DDBJ databases">
        <authorList>
            <person name="Varghese N."/>
            <person name="Submissions S."/>
        </authorList>
    </citation>
    <scope>NUCLEOTIDE SEQUENCE [LARGE SCALE GENOMIC DNA]</scope>
    <source>
        <strain evidence="2">DSM 2179</strain>
    </source>
</reference>
<dbReference type="NCBIfam" id="TIGR01909">
    <property type="entry name" value="C_GCAxxG_C_C"/>
    <property type="match status" value="1"/>
</dbReference>